<feature type="transmembrane region" description="Helical" evidence="5">
    <location>
        <begin position="35"/>
        <end position="55"/>
    </location>
</feature>
<gene>
    <name evidence="7" type="ORF">PPG34_04335</name>
</gene>
<feature type="transmembrane region" description="Helical" evidence="5">
    <location>
        <begin position="203"/>
        <end position="236"/>
    </location>
</feature>
<reference evidence="7 8" key="1">
    <citation type="journal article" date="2023" name="ISME J.">
        <title>Cultivation and genomic characterization of novel and ubiquitous marine nitrite-oxidizing bacteria from the Nitrospirales.</title>
        <authorList>
            <person name="Mueller A.J."/>
            <person name="Daebeler A."/>
            <person name="Herbold C.W."/>
            <person name="Kirkegaard R.H."/>
            <person name="Daims H."/>
        </authorList>
    </citation>
    <scope>NUCLEOTIDE SEQUENCE [LARGE SCALE GENOMIC DNA]</scope>
    <source>
        <strain evidence="7 8">EB</strain>
    </source>
</reference>
<feature type="domain" description="O-antigen ligase-related" evidence="6">
    <location>
        <begin position="206"/>
        <end position="345"/>
    </location>
</feature>
<evidence type="ECO:0000259" key="6">
    <source>
        <dbReference type="Pfam" id="PF04932"/>
    </source>
</evidence>
<feature type="transmembrane region" description="Helical" evidence="5">
    <location>
        <begin position="12"/>
        <end position="29"/>
    </location>
</feature>
<feature type="transmembrane region" description="Helical" evidence="5">
    <location>
        <begin position="122"/>
        <end position="144"/>
    </location>
</feature>
<name>A0ABU3K594_9BACT</name>
<keyword evidence="3 5" id="KW-1133">Transmembrane helix</keyword>
<feature type="transmembrane region" description="Helical" evidence="5">
    <location>
        <begin position="89"/>
        <end position="110"/>
    </location>
</feature>
<dbReference type="EMBL" id="JAQOUE010000001">
    <property type="protein sequence ID" value="MDT7041565.1"/>
    <property type="molecule type" value="Genomic_DNA"/>
</dbReference>
<accession>A0ABU3K594</accession>
<dbReference type="Proteomes" id="UP001250932">
    <property type="component" value="Unassembled WGS sequence"/>
</dbReference>
<feature type="transmembrane region" description="Helical" evidence="5">
    <location>
        <begin position="242"/>
        <end position="262"/>
    </location>
</feature>
<feature type="transmembrane region" description="Helical" evidence="5">
    <location>
        <begin position="328"/>
        <end position="352"/>
    </location>
</feature>
<feature type="transmembrane region" description="Helical" evidence="5">
    <location>
        <begin position="64"/>
        <end position="83"/>
    </location>
</feature>
<dbReference type="GO" id="GO:0016874">
    <property type="term" value="F:ligase activity"/>
    <property type="evidence" value="ECO:0007669"/>
    <property type="project" value="UniProtKB-KW"/>
</dbReference>
<evidence type="ECO:0000313" key="8">
    <source>
        <dbReference type="Proteomes" id="UP001250932"/>
    </source>
</evidence>
<dbReference type="Pfam" id="PF04932">
    <property type="entry name" value="Wzy_C"/>
    <property type="match status" value="1"/>
</dbReference>
<dbReference type="PANTHER" id="PTHR37422:SF13">
    <property type="entry name" value="LIPOPOLYSACCHARIDE BIOSYNTHESIS PROTEIN PA4999-RELATED"/>
    <property type="match status" value="1"/>
</dbReference>
<keyword evidence="7" id="KW-0436">Ligase</keyword>
<evidence type="ECO:0000256" key="4">
    <source>
        <dbReference type="ARBA" id="ARBA00023136"/>
    </source>
</evidence>
<keyword evidence="2 5" id="KW-0812">Transmembrane</keyword>
<dbReference type="PANTHER" id="PTHR37422">
    <property type="entry name" value="TEICHURONIC ACID BIOSYNTHESIS PROTEIN TUAE"/>
    <property type="match status" value="1"/>
</dbReference>
<evidence type="ECO:0000256" key="3">
    <source>
        <dbReference type="ARBA" id="ARBA00022989"/>
    </source>
</evidence>
<protein>
    <submittedName>
        <fullName evidence="7">O-antigen ligase family protein</fullName>
    </submittedName>
</protein>
<dbReference type="InterPro" id="IPR007016">
    <property type="entry name" value="O-antigen_ligase-rel_domated"/>
</dbReference>
<dbReference type="InterPro" id="IPR051533">
    <property type="entry name" value="WaaL-like"/>
</dbReference>
<evidence type="ECO:0000313" key="7">
    <source>
        <dbReference type="EMBL" id="MDT7041565.1"/>
    </source>
</evidence>
<evidence type="ECO:0000256" key="1">
    <source>
        <dbReference type="ARBA" id="ARBA00004141"/>
    </source>
</evidence>
<sequence>MPVRKTVHVKKTNLTEKILLTAIIMILPLENHLPTVGGFSALFLLFAVLGMYVLAFRFSALMKVVMHPICLSAYALILVGFIIESSHPYPTFSILSQFGQMVFGGILVASVCRDREALQWGFYGYIAAGVWMAVVLFLTSYGALSGVSASNFQEADKARNAAFEGKDIEINLNTMARISGQGTVVAFALALVGGSIRKRNILFGIAAFCFIATFLPMSRSGLLAVIMAVSAILLAFGLRAKVIVMGAIFSLCVVIVVPDAVLSRMAFSTEKSRSGKVEARARIYSAALDTFDQYALVGVGSGNFWGPWGMKTNFKHPTYFSVVGPHNSFIATIIYWGIPGLLCLLMIVYQGYRCIPRKCGKDPLSLCVLGVSVTLLIMMMGSHRLYAKELSLGIGLLIASQSWIWQQRVVSSIPHARRKLKVSYSKQGVKSRLIM</sequence>
<feature type="transmembrane region" description="Helical" evidence="5">
    <location>
        <begin position="364"/>
        <end position="386"/>
    </location>
</feature>
<feature type="transmembrane region" description="Helical" evidence="5">
    <location>
        <begin position="178"/>
        <end position="196"/>
    </location>
</feature>
<comment type="caution">
    <text evidence="7">The sequence shown here is derived from an EMBL/GenBank/DDBJ whole genome shotgun (WGS) entry which is preliminary data.</text>
</comment>
<dbReference type="RefSeq" id="WP_313831915.1">
    <property type="nucleotide sequence ID" value="NZ_JAQOUE010000001.1"/>
</dbReference>
<proteinExistence type="predicted"/>
<keyword evidence="8" id="KW-1185">Reference proteome</keyword>
<keyword evidence="4 5" id="KW-0472">Membrane</keyword>
<organism evidence="7 8">
    <name type="scientific">Candidatus Nitronereus thalassa</name>
    <dbReference type="NCBI Taxonomy" id="3020898"/>
    <lineage>
        <taxon>Bacteria</taxon>
        <taxon>Pseudomonadati</taxon>
        <taxon>Nitrospirota</taxon>
        <taxon>Nitrospiria</taxon>
        <taxon>Nitrospirales</taxon>
        <taxon>Nitrospiraceae</taxon>
        <taxon>Candidatus Nitronereus</taxon>
    </lineage>
</organism>
<evidence type="ECO:0000256" key="2">
    <source>
        <dbReference type="ARBA" id="ARBA00022692"/>
    </source>
</evidence>
<evidence type="ECO:0000256" key="5">
    <source>
        <dbReference type="SAM" id="Phobius"/>
    </source>
</evidence>
<comment type="subcellular location">
    <subcellularLocation>
        <location evidence="1">Membrane</location>
        <topology evidence="1">Multi-pass membrane protein</topology>
    </subcellularLocation>
</comment>